<dbReference type="InterPro" id="IPR000073">
    <property type="entry name" value="AB_hydrolase_1"/>
</dbReference>
<dbReference type="InterPro" id="IPR029058">
    <property type="entry name" value="AB_hydrolase_fold"/>
</dbReference>
<reference evidence="3 4" key="1">
    <citation type="submission" date="2013-03" db="EMBL/GenBank/DDBJ databases">
        <title>Salinisphaera dokdonensis CL-ES53 Genome Sequencing.</title>
        <authorList>
            <person name="Li C."/>
            <person name="Lai Q."/>
            <person name="Shao Z."/>
        </authorList>
    </citation>
    <scope>NUCLEOTIDE SEQUENCE [LARGE SCALE GENOMIC DNA]</scope>
    <source>
        <strain evidence="3 4">CL-ES53</strain>
    </source>
</reference>
<protein>
    <submittedName>
        <fullName evidence="3">Alpha/beta fold family hydrolase</fullName>
    </submittedName>
</protein>
<comment type="caution">
    <text evidence="3">The sequence shown here is derived from an EMBL/GenBank/DDBJ whole genome shotgun (WGS) entry which is preliminary data.</text>
</comment>
<dbReference type="PRINTS" id="PR00111">
    <property type="entry name" value="ABHYDROLASE"/>
</dbReference>
<dbReference type="Pfam" id="PF00561">
    <property type="entry name" value="Abhydrolase_1"/>
    <property type="match status" value="1"/>
</dbReference>
<dbReference type="RefSeq" id="WP_353111619.1">
    <property type="nucleotide sequence ID" value="NZ_APND01000003.1"/>
</dbReference>
<sequence>MPVASVNGQNLYYEDSGGHGPAIVFSHGLLMDREMFAPQVEALSDRYRCIAWDERAHGQTAGDEPPAAFSYYDSANDLAALLDHLGIETAILAGMSQGGFLSLRCALTHPQRVRALILLDTQAGLENPDNMPGYEQMIETWATQGLPDEIANTIAGIILGDGWSGTAEWQDKWRGWQAHNLIAAFQTLASRDDITDQLSRIYQPSLVVHGDADMAIPMERAEQLADNLPNAELVVVPGGGHAANLTHPEPVNAAIESFLERLG</sequence>
<dbReference type="EMBL" id="APND01000003">
    <property type="protein sequence ID" value="MES1929924.1"/>
    <property type="molecule type" value="Genomic_DNA"/>
</dbReference>
<dbReference type="Proteomes" id="UP001460888">
    <property type="component" value="Unassembled WGS sequence"/>
</dbReference>
<gene>
    <name evidence="3" type="ORF">SADO_11729</name>
</gene>
<evidence type="ECO:0000313" key="3">
    <source>
        <dbReference type="EMBL" id="MES1929924.1"/>
    </source>
</evidence>
<dbReference type="PANTHER" id="PTHR43798:SF31">
    <property type="entry name" value="AB HYDROLASE SUPERFAMILY PROTEIN YCLE"/>
    <property type="match status" value="1"/>
</dbReference>
<keyword evidence="1 3" id="KW-0378">Hydrolase</keyword>
<dbReference type="PANTHER" id="PTHR43798">
    <property type="entry name" value="MONOACYLGLYCEROL LIPASE"/>
    <property type="match status" value="1"/>
</dbReference>
<keyword evidence="4" id="KW-1185">Reference proteome</keyword>
<evidence type="ECO:0000313" key="4">
    <source>
        <dbReference type="Proteomes" id="UP001460888"/>
    </source>
</evidence>
<name>A0ABV2B212_9GAMM</name>
<dbReference type="SUPFAM" id="SSF53474">
    <property type="entry name" value="alpha/beta-Hydrolases"/>
    <property type="match status" value="1"/>
</dbReference>
<dbReference type="GO" id="GO:0016787">
    <property type="term" value="F:hydrolase activity"/>
    <property type="evidence" value="ECO:0007669"/>
    <property type="project" value="UniProtKB-KW"/>
</dbReference>
<accession>A0ABV2B212</accession>
<evidence type="ECO:0000256" key="1">
    <source>
        <dbReference type="ARBA" id="ARBA00022801"/>
    </source>
</evidence>
<proteinExistence type="predicted"/>
<dbReference type="InterPro" id="IPR050266">
    <property type="entry name" value="AB_hydrolase_sf"/>
</dbReference>
<feature type="domain" description="AB hydrolase-1" evidence="2">
    <location>
        <begin position="21"/>
        <end position="248"/>
    </location>
</feature>
<organism evidence="3 4">
    <name type="scientific">Salinisphaera dokdonensis CL-ES53</name>
    <dbReference type="NCBI Taxonomy" id="1304272"/>
    <lineage>
        <taxon>Bacteria</taxon>
        <taxon>Pseudomonadati</taxon>
        <taxon>Pseudomonadota</taxon>
        <taxon>Gammaproteobacteria</taxon>
        <taxon>Salinisphaerales</taxon>
        <taxon>Salinisphaeraceae</taxon>
        <taxon>Salinisphaera</taxon>
    </lineage>
</organism>
<dbReference type="Gene3D" id="3.40.50.1820">
    <property type="entry name" value="alpha/beta hydrolase"/>
    <property type="match status" value="1"/>
</dbReference>
<evidence type="ECO:0000259" key="2">
    <source>
        <dbReference type="Pfam" id="PF00561"/>
    </source>
</evidence>